<dbReference type="AlphaFoldDB" id="A0A0P7B6D1"/>
<reference evidence="1 2" key="1">
    <citation type="submission" date="2015-09" db="EMBL/GenBank/DDBJ databases">
        <title>Draft genome of a European isolate of the apple canker pathogen Neonectria ditissima.</title>
        <authorList>
            <person name="Gomez-Cortecero A."/>
            <person name="Harrison R.J."/>
            <person name="Armitage A.D."/>
        </authorList>
    </citation>
    <scope>NUCLEOTIDE SEQUENCE [LARGE SCALE GENOMIC DNA]</scope>
    <source>
        <strain evidence="1 2">R09/05</strain>
    </source>
</reference>
<dbReference type="Proteomes" id="UP000050424">
    <property type="component" value="Unassembled WGS sequence"/>
</dbReference>
<evidence type="ECO:0000313" key="1">
    <source>
        <dbReference type="EMBL" id="KPM42089.1"/>
    </source>
</evidence>
<proteinExistence type="predicted"/>
<evidence type="ECO:0000313" key="2">
    <source>
        <dbReference type="Proteomes" id="UP000050424"/>
    </source>
</evidence>
<dbReference type="InterPro" id="IPR013920">
    <property type="entry name" value="DUF1774_fun"/>
</dbReference>
<dbReference type="PANTHER" id="PTHR37992">
    <property type="entry name" value="EXPRESSED PROTEIN"/>
    <property type="match status" value="1"/>
</dbReference>
<dbReference type="PANTHER" id="PTHR37992:SF1">
    <property type="entry name" value="DUF1774-DOMAIN-CONTAINING PROTEIN"/>
    <property type="match status" value="1"/>
</dbReference>
<protein>
    <submittedName>
        <fullName evidence="1">Uncharacterized protein</fullName>
    </submittedName>
</protein>
<organism evidence="1 2">
    <name type="scientific">Neonectria ditissima</name>
    <dbReference type="NCBI Taxonomy" id="78410"/>
    <lineage>
        <taxon>Eukaryota</taxon>
        <taxon>Fungi</taxon>
        <taxon>Dikarya</taxon>
        <taxon>Ascomycota</taxon>
        <taxon>Pezizomycotina</taxon>
        <taxon>Sordariomycetes</taxon>
        <taxon>Hypocreomycetidae</taxon>
        <taxon>Hypocreales</taxon>
        <taxon>Nectriaceae</taxon>
        <taxon>Neonectria</taxon>
    </lineage>
</organism>
<sequence length="254" mass="27311">MGAELSTARWLAPTSFAVDFAAQTYGMLSSPNMKDIHDANISFFSPQPYFIGGFFLPQQLCQLAWLWRLYKADPSEKDLSVMVDFAPFYALGNFCIATWMIFWNGNNLKVSNVFVVINSVAQLYYISSRLPPMDINSTNSVLTHIVSKTFAGIGVLDLLHNFSAAYFVGAQPSTAVKVATGVGFGLLSATSDWIFGGCLVYDLVALAVGQSVYGNTGWSRLLGIYAGGAAAIVGAKNMLSPAHNPGAQGGYQSL</sequence>
<dbReference type="OrthoDB" id="2332199at2759"/>
<keyword evidence="2" id="KW-1185">Reference proteome</keyword>
<comment type="caution">
    <text evidence="1">The sequence shown here is derived from an EMBL/GenBank/DDBJ whole genome shotgun (WGS) entry which is preliminary data.</text>
</comment>
<gene>
    <name evidence="1" type="ORF">AK830_g4486</name>
</gene>
<dbReference type="EMBL" id="LKCW01000054">
    <property type="protein sequence ID" value="KPM42089.1"/>
    <property type="molecule type" value="Genomic_DNA"/>
</dbReference>
<name>A0A0P7B6D1_9HYPO</name>
<accession>A0A0P7B6D1</accession>